<evidence type="ECO:0000313" key="2">
    <source>
        <dbReference type="EMBL" id="RKG75244.1"/>
    </source>
</evidence>
<name>A0A3A8I612_9BACT</name>
<dbReference type="OrthoDB" id="5382859at2"/>
<keyword evidence="3" id="KW-1185">Reference proteome</keyword>
<dbReference type="Proteomes" id="UP000268094">
    <property type="component" value="Unassembled WGS sequence"/>
</dbReference>
<protein>
    <recommendedName>
        <fullName evidence="4">Lipoprotein</fullName>
    </recommendedName>
</protein>
<gene>
    <name evidence="2" type="ORF">D7V88_33795</name>
</gene>
<evidence type="ECO:0000256" key="1">
    <source>
        <dbReference type="SAM" id="SignalP"/>
    </source>
</evidence>
<feature type="chain" id="PRO_5017473710" description="Lipoprotein" evidence="1">
    <location>
        <begin position="22"/>
        <end position="174"/>
    </location>
</feature>
<keyword evidence="1" id="KW-0732">Signal</keyword>
<accession>A0A3A8I612</accession>
<proteinExistence type="predicted"/>
<feature type="non-terminal residue" evidence="2">
    <location>
        <position position="174"/>
    </location>
</feature>
<dbReference type="PROSITE" id="PS51257">
    <property type="entry name" value="PROKAR_LIPOPROTEIN"/>
    <property type="match status" value="1"/>
</dbReference>
<organism evidence="2 3">
    <name type="scientific">Corallococcus terminator</name>
    <dbReference type="NCBI Taxonomy" id="2316733"/>
    <lineage>
        <taxon>Bacteria</taxon>
        <taxon>Pseudomonadati</taxon>
        <taxon>Myxococcota</taxon>
        <taxon>Myxococcia</taxon>
        <taxon>Myxococcales</taxon>
        <taxon>Cystobacterineae</taxon>
        <taxon>Myxococcaceae</taxon>
        <taxon>Corallococcus</taxon>
    </lineage>
</organism>
<comment type="caution">
    <text evidence="2">The sequence shown here is derived from an EMBL/GenBank/DDBJ whole genome shotgun (WGS) entry which is preliminary data.</text>
</comment>
<dbReference type="EMBL" id="RAVZ01000340">
    <property type="protein sequence ID" value="RKG75244.1"/>
    <property type="molecule type" value="Genomic_DNA"/>
</dbReference>
<dbReference type="AlphaFoldDB" id="A0A3A8I612"/>
<feature type="signal peptide" evidence="1">
    <location>
        <begin position="1"/>
        <end position="21"/>
    </location>
</feature>
<reference evidence="3" key="1">
    <citation type="submission" date="2018-09" db="EMBL/GenBank/DDBJ databases">
        <authorList>
            <person name="Livingstone P.G."/>
            <person name="Whitworth D.E."/>
        </authorList>
    </citation>
    <scope>NUCLEOTIDE SEQUENCE [LARGE SCALE GENOMIC DNA]</scope>
    <source>
        <strain evidence="3">CA054A</strain>
    </source>
</reference>
<dbReference type="RefSeq" id="WP_120544737.1">
    <property type="nucleotide sequence ID" value="NZ_RAVZ01000340.1"/>
</dbReference>
<sequence length="174" mass="18643">MTRQPFRTVLPLLSLALLASACDPQATGECKGTHLGKSVNWPISTNAVLTRIDFLEDGTPSTLIDLSYTPDSVEGLQEFGVDIQLVRGASVEEGAAKTVKLLPQEDRLVPEETSLVSRWWGNTGGTQVGYLAVPGVPVEGSVTLDRVALDHAEGHFVYRYADGGELTCTFDVPG</sequence>
<evidence type="ECO:0000313" key="3">
    <source>
        <dbReference type="Proteomes" id="UP000268094"/>
    </source>
</evidence>
<evidence type="ECO:0008006" key="4">
    <source>
        <dbReference type="Google" id="ProtNLM"/>
    </source>
</evidence>